<evidence type="ECO:0000313" key="5">
    <source>
        <dbReference type="EMBL" id="MEY6432041.1"/>
    </source>
</evidence>
<dbReference type="GO" id="GO:0003677">
    <property type="term" value="F:DNA binding"/>
    <property type="evidence" value="ECO:0007669"/>
    <property type="project" value="UniProtKB-KW"/>
</dbReference>
<dbReference type="InterPro" id="IPR009057">
    <property type="entry name" value="Homeodomain-like_sf"/>
</dbReference>
<dbReference type="Pfam" id="PF02954">
    <property type="entry name" value="HTH_8"/>
    <property type="match status" value="1"/>
</dbReference>
<dbReference type="PANTHER" id="PTHR47918:SF1">
    <property type="entry name" value="DNA-BINDING PROTEIN FIS"/>
    <property type="match status" value="1"/>
</dbReference>
<evidence type="ECO:0000256" key="2">
    <source>
        <dbReference type="ARBA" id="ARBA00023125"/>
    </source>
</evidence>
<keyword evidence="2 5" id="KW-0238">DNA-binding</keyword>
<dbReference type="PRINTS" id="PR01591">
    <property type="entry name" value="DNABINDNGFIS"/>
</dbReference>
<dbReference type="EMBL" id="JBDKXB010000005">
    <property type="protein sequence ID" value="MEY6432041.1"/>
    <property type="molecule type" value="Genomic_DNA"/>
</dbReference>
<proteinExistence type="inferred from homology"/>
<comment type="similarity">
    <text evidence="1">Belongs to the transcriptional regulatory Fis family.</text>
</comment>
<sequence>MKTGVAVRLEDEDWQVLPVSPAGSRARLGDCVRDALTVYLKQIDGHPVYDLYDLVIEEVERPLFETVLDYTRGNQTRAAQLLGISRSTLRKKIAQYRLTDGS</sequence>
<organism evidence="5 6">
    <name type="scientific">Thioalkalicoccus limnaeus</name>
    <dbReference type="NCBI Taxonomy" id="120681"/>
    <lineage>
        <taxon>Bacteria</taxon>
        <taxon>Pseudomonadati</taxon>
        <taxon>Pseudomonadota</taxon>
        <taxon>Gammaproteobacteria</taxon>
        <taxon>Chromatiales</taxon>
        <taxon>Chromatiaceae</taxon>
        <taxon>Thioalkalicoccus</taxon>
    </lineage>
</organism>
<name>A0ABV4BC16_9GAMM</name>
<evidence type="ECO:0000313" key="6">
    <source>
        <dbReference type="Proteomes" id="UP001564408"/>
    </source>
</evidence>
<accession>A0ABV4BC16</accession>
<reference evidence="5 6" key="1">
    <citation type="submission" date="2024-05" db="EMBL/GenBank/DDBJ databases">
        <title>Genome Sequence and Characterization of the New Strain Purple Sulfur Bacterium of Genus Thioalkalicoccus.</title>
        <authorList>
            <person name="Bryantseva I.A."/>
            <person name="Kyndt J.A."/>
            <person name="Imhoff J.F."/>
        </authorList>
    </citation>
    <scope>NUCLEOTIDE SEQUENCE [LARGE SCALE GENOMIC DNA]</scope>
    <source>
        <strain evidence="5 6">Um2</strain>
    </source>
</reference>
<dbReference type="InterPro" id="IPR050207">
    <property type="entry name" value="Trans_regulatory_Fis"/>
</dbReference>
<dbReference type="NCBIfam" id="NF001659">
    <property type="entry name" value="PRK00430.1"/>
    <property type="match status" value="1"/>
</dbReference>
<evidence type="ECO:0000256" key="1">
    <source>
        <dbReference type="ARBA" id="ARBA00008559"/>
    </source>
</evidence>
<dbReference type="RefSeq" id="WP_369666415.1">
    <property type="nucleotide sequence ID" value="NZ_JBDKXB010000005.1"/>
</dbReference>
<dbReference type="PRINTS" id="PR01590">
    <property type="entry name" value="HTHFIS"/>
</dbReference>
<gene>
    <name evidence="5" type="primary">fis</name>
    <name evidence="5" type="ORF">ABC977_06410</name>
</gene>
<dbReference type="InterPro" id="IPR005412">
    <property type="entry name" value="Fis_DNA-bd"/>
</dbReference>
<dbReference type="PANTHER" id="PTHR47918">
    <property type="entry name" value="DNA-BINDING PROTEIN FIS"/>
    <property type="match status" value="1"/>
</dbReference>
<comment type="caution">
    <text evidence="5">The sequence shown here is derived from an EMBL/GenBank/DDBJ whole genome shotgun (WGS) entry which is preliminary data.</text>
</comment>
<dbReference type="Proteomes" id="UP001564408">
    <property type="component" value="Unassembled WGS sequence"/>
</dbReference>
<feature type="domain" description="DNA binding HTH" evidence="4">
    <location>
        <begin position="56"/>
        <end position="96"/>
    </location>
</feature>
<dbReference type="SUPFAM" id="SSF46689">
    <property type="entry name" value="Homeodomain-like"/>
    <property type="match status" value="1"/>
</dbReference>
<evidence type="ECO:0000259" key="4">
    <source>
        <dbReference type="Pfam" id="PF02954"/>
    </source>
</evidence>
<protein>
    <recommendedName>
        <fullName evidence="3">Putative Fis-like DNA-binding protein</fullName>
    </recommendedName>
</protein>
<keyword evidence="6" id="KW-1185">Reference proteome</keyword>
<dbReference type="InterPro" id="IPR002197">
    <property type="entry name" value="HTH_Fis"/>
</dbReference>
<evidence type="ECO:0000256" key="3">
    <source>
        <dbReference type="ARBA" id="ARBA00029540"/>
    </source>
</evidence>
<dbReference type="Gene3D" id="1.10.10.60">
    <property type="entry name" value="Homeodomain-like"/>
    <property type="match status" value="1"/>
</dbReference>